<protein>
    <recommendedName>
        <fullName evidence="11">Glutamate--tRNA ligase</fullName>
        <ecNumber evidence="11">6.1.1.17</ecNumber>
    </recommendedName>
    <alternativeName>
        <fullName evidence="11">Glutamyl-tRNA synthetase</fullName>
        <shortName evidence="11">GluRS</shortName>
    </alternativeName>
</protein>
<organism evidence="14 15">
    <name type="scientific">Cyanobium usitatum str. Tous</name>
    <dbReference type="NCBI Taxonomy" id="2116684"/>
    <lineage>
        <taxon>Bacteria</taxon>
        <taxon>Bacillati</taxon>
        <taxon>Cyanobacteriota</taxon>
        <taxon>Cyanophyceae</taxon>
        <taxon>Synechococcales</taxon>
        <taxon>Prochlorococcaceae</taxon>
        <taxon>Cyanobium</taxon>
    </lineage>
</organism>
<evidence type="ECO:0000256" key="11">
    <source>
        <dbReference type="HAMAP-Rule" id="MF_00022"/>
    </source>
</evidence>
<evidence type="ECO:0000259" key="12">
    <source>
        <dbReference type="Pfam" id="PF00749"/>
    </source>
</evidence>
<dbReference type="GO" id="GO:0004818">
    <property type="term" value="F:glutamate-tRNA ligase activity"/>
    <property type="evidence" value="ECO:0007669"/>
    <property type="project" value="UniProtKB-UniRule"/>
</dbReference>
<dbReference type="Gene3D" id="1.10.10.350">
    <property type="match status" value="1"/>
</dbReference>
<feature type="domain" description="Aminoacyl-tRNA synthetase class I anticodon-binding" evidence="13">
    <location>
        <begin position="352"/>
        <end position="463"/>
    </location>
</feature>
<evidence type="ECO:0000256" key="5">
    <source>
        <dbReference type="ARBA" id="ARBA00022598"/>
    </source>
</evidence>
<feature type="short sequence motif" description="'HIGH' region" evidence="11">
    <location>
        <begin position="7"/>
        <end position="17"/>
    </location>
</feature>
<dbReference type="GO" id="GO:0005524">
    <property type="term" value="F:ATP binding"/>
    <property type="evidence" value="ECO:0007669"/>
    <property type="project" value="UniProtKB-UniRule"/>
</dbReference>
<proteinExistence type="inferred from homology"/>
<comment type="similarity">
    <text evidence="2 11">Belongs to the class-I aminoacyl-tRNA synthetase family. Glutamate--tRNA ligase type 1 subfamily.</text>
</comment>
<dbReference type="GO" id="GO:0006424">
    <property type="term" value="P:glutamyl-tRNA aminoacylation"/>
    <property type="evidence" value="ECO:0007669"/>
    <property type="project" value="UniProtKB-UniRule"/>
</dbReference>
<keyword evidence="4 11" id="KW-0963">Cytoplasm</keyword>
<dbReference type="InterPro" id="IPR004527">
    <property type="entry name" value="Glu-tRNA-ligase_bac/mito"/>
</dbReference>
<gene>
    <name evidence="11" type="primary">gltX</name>
    <name evidence="14" type="ORF">C7K55_07305</name>
</gene>
<keyword evidence="7 11" id="KW-0067">ATP-binding</keyword>
<keyword evidence="5 11" id="KW-0436">Ligase</keyword>
<dbReference type="InterPro" id="IPR008925">
    <property type="entry name" value="aa_tRNA-synth_I_cd-bd_sf"/>
</dbReference>
<accession>A0A2P7MVC4</accession>
<dbReference type="InterPro" id="IPR020751">
    <property type="entry name" value="aa-tRNA-synth_I_codon-bd_sub2"/>
</dbReference>
<dbReference type="OrthoDB" id="9807503at2"/>
<dbReference type="GO" id="GO:0005829">
    <property type="term" value="C:cytosol"/>
    <property type="evidence" value="ECO:0007669"/>
    <property type="project" value="TreeGrafter"/>
</dbReference>
<dbReference type="Proteomes" id="UP000243002">
    <property type="component" value="Unassembled WGS sequence"/>
</dbReference>
<dbReference type="PRINTS" id="PR00987">
    <property type="entry name" value="TRNASYNTHGLU"/>
</dbReference>
<dbReference type="NCBIfam" id="TIGR00464">
    <property type="entry name" value="gltX_bact"/>
    <property type="match status" value="1"/>
</dbReference>
<comment type="subunit">
    <text evidence="3 11">Monomer.</text>
</comment>
<comment type="caution">
    <text evidence="14">The sequence shown here is derived from an EMBL/GenBank/DDBJ whole genome shotgun (WGS) entry which is preliminary data.</text>
</comment>
<reference evidence="14 15" key="1">
    <citation type="journal article" date="2018" name="Environ. Microbiol.">
        <title>Ecological and genomic features of two widespread freshwater picocyanobacteria.</title>
        <authorList>
            <person name="Cabello-Yeves P.J."/>
            <person name="Picazo A."/>
            <person name="Camacho A."/>
            <person name="Callieri C."/>
            <person name="Rosselli R."/>
            <person name="Roda-Garcia J.J."/>
            <person name="Coutinho F.H."/>
            <person name="Rodriguez-Valera F."/>
        </authorList>
    </citation>
    <scope>NUCLEOTIDE SEQUENCE [LARGE SCALE GENOMIC DNA]</scope>
    <source>
        <strain evidence="14 15">Tous</strain>
    </source>
</reference>
<feature type="short sequence motif" description="'KMSKS' region" evidence="11">
    <location>
        <begin position="246"/>
        <end position="250"/>
    </location>
</feature>
<dbReference type="CDD" id="cd00808">
    <property type="entry name" value="GluRS_core"/>
    <property type="match status" value="1"/>
</dbReference>
<dbReference type="PROSITE" id="PS00178">
    <property type="entry name" value="AA_TRNA_LIGASE_I"/>
    <property type="match status" value="1"/>
</dbReference>
<evidence type="ECO:0000256" key="10">
    <source>
        <dbReference type="ARBA" id="ARBA00048351"/>
    </source>
</evidence>
<keyword evidence="6 11" id="KW-0547">Nucleotide-binding</keyword>
<evidence type="ECO:0000256" key="7">
    <source>
        <dbReference type="ARBA" id="ARBA00022840"/>
    </source>
</evidence>
<keyword evidence="15" id="KW-1185">Reference proteome</keyword>
<dbReference type="InterPro" id="IPR049940">
    <property type="entry name" value="GluQ/Sye"/>
</dbReference>
<dbReference type="EMBL" id="PXXO01000007">
    <property type="protein sequence ID" value="PSJ05146.1"/>
    <property type="molecule type" value="Genomic_DNA"/>
</dbReference>
<dbReference type="PANTHER" id="PTHR43311:SF2">
    <property type="entry name" value="GLUTAMATE--TRNA LIGASE, MITOCHONDRIAL-RELATED"/>
    <property type="match status" value="1"/>
</dbReference>
<evidence type="ECO:0000259" key="13">
    <source>
        <dbReference type="Pfam" id="PF19269"/>
    </source>
</evidence>
<evidence type="ECO:0000256" key="6">
    <source>
        <dbReference type="ARBA" id="ARBA00022741"/>
    </source>
</evidence>
<dbReference type="Gene3D" id="1.10.8.70">
    <property type="entry name" value="Glutamate-tRNA synthetase, class I, anticodon-binding domain 1"/>
    <property type="match status" value="1"/>
</dbReference>
<dbReference type="AlphaFoldDB" id="A0A2P7MVC4"/>
<comment type="catalytic activity">
    <reaction evidence="10 11">
        <text>tRNA(Glu) + L-glutamate + ATP = L-glutamyl-tRNA(Glu) + AMP + diphosphate</text>
        <dbReference type="Rhea" id="RHEA:23540"/>
        <dbReference type="Rhea" id="RHEA-COMP:9663"/>
        <dbReference type="Rhea" id="RHEA-COMP:9680"/>
        <dbReference type="ChEBI" id="CHEBI:29985"/>
        <dbReference type="ChEBI" id="CHEBI:30616"/>
        <dbReference type="ChEBI" id="CHEBI:33019"/>
        <dbReference type="ChEBI" id="CHEBI:78442"/>
        <dbReference type="ChEBI" id="CHEBI:78520"/>
        <dbReference type="ChEBI" id="CHEBI:456215"/>
        <dbReference type="EC" id="6.1.1.17"/>
    </reaction>
</comment>
<dbReference type="InterPro" id="IPR000924">
    <property type="entry name" value="Glu/Gln-tRNA-synth"/>
</dbReference>
<feature type="domain" description="Glutamyl/glutaminyl-tRNA synthetase class Ib catalytic" evidence="12">
    <location>
        <begin position="2"/>
        <end position="316"/>
    </location>
</feature>
<evidence type="ECO:0000256" key="3">
    <source>
        <dbReference type="ARBA" id="ARBA00011245"/>
    </source>
</evidence>
<dbReference type="SUPFAM" id="SSF48163">
    <property type="entry name" value="An anticodon-binding domain of class I aminoacyl-tRNA synthetases"/>
    <property type="match status" value="1"/>
</dbReference>
<dbReference type="GO" id="GO:0008270">
    <property type="term" value="F:zinc ion binding"/>
    <property type="evidence" value="ECO:0007669"/>
    <property type="project" value="InterPro"/>
</dbReference>
<comment type="subcellular location">
    <subcellularLocation>
        <location evidence="1 11">Cytoplasm</location>
    </subcellularLocation>
</comment>
<feature type="binding site" evidence="11">
    <location>
        <position position="249"/>
    </location>
    <ligand>
        <name>ATP</name>
        <dbReference type="ChEBI" id="CHEBI:30616"/>
    </ligand>
</feature>
<comment type="function">
    <text evidence="11">Catalyzes the attachment of glutamate to tRNA(Glu) in a two-step reaction: glutamate is first activated by ATP to form Glu-AMP and then transferred to the acceptor end of tRNA(Glu).</text>
</comment>
<dbReference type="NCBIfam" id="NF004315">
    <property type="entry name" value="PRK05710.1-4"/>
    <property type="match status" value="1"/>
</dbReference>
<evidence type="ECO:0000256" key="8">
    <source>
        <dbReference type="ARBA" id="ARBA00022917"/>
    </source>
</evidence>
<evidence type="ECO:0000256" key="1">
    <source>
        <dbReference type="ARBA" id="ARBA00004496"/>
    </source>
</evidence>
<dbReference type="InterPro" id="IPR033910">
    <property type="entry name" value="GluRS_core"/>
</dbReference>
<evidence type="ECO:0000313" key="15">
    <source>
        <dbReference type="Proteomes" id="UP000243002"/>
    </source>
</evidence>
<name>A0A2P7MVC4_9CYAN</name>
<dbReference type="InterPro" id="IPR020058">
    <property type="entry name" value="Glu/Gln-tRNA-synth_Ib_cat-dom"/>
</dbReference>
<dbReference type="FunFam" id="3.40.50.620:FF:000007">
    <property type="entry name" value="Glutamate--tRNA ligase"/>
    <property type="match status" value="1"/>
</dbReference>
<evidence type="ECO:0000256" key="2">
    <source>
        <dbReference type="ARBA" id="ARBA00007894"/>
    </source>
</evidence>
<dbReference type="Gene3D" id="3.40.50.620">
    <property type="entry name" value="HUPs"/>
    <property type="match status" value="1"/>
</dbReference>
<keyword evidence="9 11" id="KW-0030">Aminoacyl-tRNA synthetase</keyword>
<dbReference type="Pfam" id="PF00749">
    <property type="entry name" value="tRNA-synt_1c"/>
    <property type="match status" value="1"/>
</dbReference>
<comment type="caution">
    <text evidence="11">Lacks conserved residue(s) required for the propagation of feature annotation.</text>
</comment>
<dbReference type="SUPFAM" id="SSF52374">
    <property type="entry name" value="Nucleotidylyl transferase"/>
    <property type="match status" value="1"/>
</dbReference>
<evidence type="ECO:0000256" key="9">
    <source>
        <dbReference type="ARBA" id="ARBA00023146"/>
    </source>
</evidence>
<dbReference type="Pfam" id="PF19269">
    <property type="entry name" value="Anticodon_2"/>
    <property type="match status" value="1"/>
</dbReference>
<dbReference type="RefSeq" id="WP_106502770.1">
    <property type="nucleotide sequence ID" value="NZ_PXXO01000007.1"/>
</dbReference>
<dbReference type="InterPro" id="IPR020752">
    <property type="entry name" value="Glu-tRNA-synth_I_codon-bd_sub1"/>
</dbReference>
<dbReference type="Gene3D" id="3.90.800.10">
    <property type="entry name" value="Glutamyl-tRNA Synthetase, Domain 3"/>
    <property type="match status" value="1"/>
</dbReference>
<dbReference type="EC" id="6.1.1.17" evidence="11"/>
<dbReference type="InterPro" id="IPR001412">
    <property type="entry name" value="aa-tRNA-synth_I_CS"/>
</dbReference>
<keyword evidence="8 11" id="KW-0648">Protein biosynthesis</keyword>
<dbReference type="InterPro" id="IPR045462">
    <property type="entry name" value="aa-tRNA-synth_I_cd-bd"/>
</dbReference>
<dbReference type="Gene3D" id="1.10.1160.10">
    <property type="entry name" value="Glutamyl-trna Synthetase, Domain 2"/>
    <property type="match status" value="1"/>
</dbReference>
<evidence type="ECO:0000313" key="14">
    <source>
        <dbReference type="EMBL" id="PSJ05146.1"/>
    </source>
</evidence>
<dbReference type="PANTHER" id="PTHR43311">
    <property type="entry name" value="GLUTAMATE--TRNA LIGASE"/>
    <property type="match status" value="1"/>
</dbReference>
<sequence>MRVRLAPSPTGTLHIGTARTAVFNWLYARRLGGQFLLRIEDTDKERSKPEYTTNILEGLQWLGLQWDGEPVIQSARISEHRAAIEQLLASGHAYRCYASEAELTAMREQQAASKQAPRYDNRHRDLTAEQQQAFIAEGRQATIRFRIDDDATITWSDLVRGEMRWAGADLGGDMVIARRAAADQIGDPLYNLVVVVDDAAMAISHVIRGEDHIANTAKQLLLYQALGAEPPVFAHTPLILNQEGKKLSKRDGVTSVSDFRQMGYTAEALANYMTLLGWSPPEGMGERFSLAEAAAAFSFERVNRAGARFDWDKLNWLNGQVLHELGPEALRQQLLPLWAAAGWPADSSGISADPGWQLQLCELLGPSLTLLADGVDQARPFFATPALNEAASAQLELEGARPALAALLEQLPPGALEPDQAQALLGEAATAAGVKKGVIMKSLRAALLGSLQGPDLLATWLLLHRCGDDRPRIARCL</sequence>
<dbReference type="GO" id="GO:0000049">
    <property type="term" value="F:tRNA binding"/>
    <property type="evidence" value="ECO:0007669"/>
    <property type="project" value="InterPro"/>
</dbReference>
<dbReference type="InterPro" id="IPR020061">
    <property type="entry name" value="Glu_tRNA_lig_a-bdl"/>
</dbReference>
<dbReference type="HAMAP" id="MF_00022">
    <property type="entry name" value="Glu_tRNA_synth_type1"/>
    <property type="match status" value="1"/>
</dbReference>
<dbReference type="InterPro" id="IPR014729">
    <property type="entry name" value="Rossmann-like_a/b/a_fold"/>
</dbReference>
<evidence type="ECO:0000256" key="4">
    <source>
        <dbReference type="ARBA" id="ARBA00022490"/>
    </source>
</evidence>